<feature type="transmembrane region" description="Helical" evidence="1">
    <location>
        <begin position="217"/>
        <end position="235"/>
    </location>
</feature>
<keyword evidence="1" id="KW-0472">Membrane</keyword>
<gene>
    <name evidence="2" type="ORF">S01H1_52610</name>
</gene>
<evidence type="ECO:0000256" key="1">
    <source>
        <dbReference type="SAM" id="Phobius"/>
    </source>
</evidence>
<reference evidence="2" key="1">
    <citation type="journal article" date="2014" name="Front. Microbiol.">
        <title>High frequency of phylogenetically diverse reductive dehalogenase-homologous genes in deep subseafloor sedimentary metagenomes.</title>
        <authorList>
            <person name="Kawai M."/>
            <person name="Futagami T."/>
            <person name="Toyoda A."/>
            <person name="Takaki Y."/>
            <person name="Nishi S."/>
            <person name="Hori S."/>
            <person name="Arai W."/>
            <person name="Tsubouchi T."/>
            <person name="Morono Y."/>
            <person name="Uchiyama I."/>
            <person name="Ito T."/>
            <person name="Fujiyama A."/>
            <person name="Inagaki F."/>
            <person name="Takami H."/>
        </authorList>
    </citation>
    <scope>NUCLEOTIDE SEQUENCE</scope>
    <source>
        <strain evidence="2">Expedition CK06-06</strain>
    </source>
</reference>
<evidence type="ECO:0000313" key="2">
    <source>
        <dbReference type="EMBL" id="GAG17472.1"/>
    </source>
</evidence>
<feature type="transmembrane region" description="Helical" evidence="1">
    <location>
        <begin position="72"/>
        <end position="96"/>
    </location>
</feature>
<sequence>FSKRLKFFLFRTFFQTVSLSIAFTAPITFPWFFDIVFPNFLALIPPEITTLIQELIISIQSLFVPPPWLEPLIRFFMDLGAIFNPFLIFSLLMILFNNIGMLSDEDFQDPFSSTNGTPTSTGYFFESIQRKFKLGFSSATSILLIISCLVSFFLVIRRARGILYEVMTRKEEMKHLEKVRTLFLKNCKEGTYTDINYSKNRLSESKNTIIFTNLVKYGPMVSAIIPAILAILFIIL</sequence>
<feature type="transmembrane region" description="Helical" evidence="1">
    <location>
        <begin position="12"/>
        <end position="33"/>
    </location>
</feature>
<organism evidence="2">
    <name type="scientific">marine sediment metagenome</name>
    <dbReference type="NCBI Taxonomy" id="412755"/>
    <lineage>
        <taxon>unclassified sequences</taxon>
        <taxon>metagenomes</taxon>
        <taxon>ecological metagenomes</taxon>
    </lineage>
</organism>
<protein>
    <submittedName>
        <fullName evidence="2">Uncharacterized protein</fullName>
    </submittedName>
</protein>
<dbReference type="EMBL" id="BARS01034015">
    <property type="protein sequence ID" value="GAG17472.1"/>
    <property type="molecule type" value="Genomic_DNA"/>
</dbReference>
<keyword evidence="1" id="KW-1133">Transmembrane helix</keyword>
<feature type="transmembrane region" description="Helical" evidence="1">
    <location>
        <begin position="134"/>
        <end position="156"/>
    </location>
</feature>
<accession>X0W2D7</accession>
<comment type="caution">
    <text evidence="2">The sequence shown here is derived from an EMBL/GenBank/DDBJ whole genome shotgun (WGS) entry which is preliminary data.</text>
</comment>
<dbReference type="AlphaFoldDB" id="X0W2D7"/>
<proteinExistence type="predicted"/>
<name>X0W2D7_9ZZZZ</name>
<keyword evidence="1" id="KW-0812">Transmembrane</keyword>
<feature type="non-terminal residue" evidence="2">
    <location>
        <position position="1"/>
    </location>
</feature>